<sequence>MTRRSYAAGALLVLALALSACVSLPTSGPVVESSTSNRADARRASDIDARSPAKGATRSEIVTGFLDAMTAWPIQTSVAKEYLTEEAAAGWNPEQETIIYSDSLPVHESAGSVSVQLTAADRLDQVGAWRGAIGDEALTLSFRLTVDHGEYRIADPPDALVVPASWFRQRYRQVSLYYFDPLAKILVPEPVFVPEGDQLASSLVSALLAGPPPLARGVVRSFLPPGLSVGLSVPVDDQGVAHVSLVGEGSKVTSEQAELMLAQLAWTMRQDPTIEALRVTVDGTDLPLPGGASKYSVQSAASFDPAGPGSGRQLIGLSRGRLFTGTLGDLSPASGAFGDVDAGLDTVAVRPDLELAAAVDDNGHRVRIAPVREVSDQPVPRTLLSGGDYVRPTWDNAGRLWILERRPGGAAVWLDDHNGLRQLDVPGITGSRAHALLVSRDGTRLLAVVRGAGGDEVVGVRVLIGGRGQVLQTRPPVVIRPPEGSRISDIAWTGPTRIGLLTPTAPGSLYEVDVASADGATVGVDVASTIVSGKVLDLAGSPVADAPMLAVYADRYFDLARQASYDPGSMVLSQLDYTG</sequence>
<dbReference type="InterPro" id="IPR019606">
    <property type="entry name" value="GerMN"/>
</dbReference>
<comment type="caution">
    <text evidence="4">The sequence shown here is derived from an EMBL/GenBank/DDBJ whole genome shotgun (WGS) entry which is preliminary data.</text>
</comment>
<feature type="domain" description="GerMN" evidence="3">
    <location>
        <begin position="200"/>
        <end position="290"/>
    </location>
</feature>
<accession>A0ABW3VYW6</accession>
<name>A0ABW3VYW6_9ACTN</name>
<dbReference type="EMBL" id="JBHTLX010000014">
    <property type="protein sequence ID" value="MFD1248223.1"/>
    <property type="molecule type" value="Genomic_DNA"/>
</dbReference>
<dbReference type="SUPFAM" id="SSF75011">
    <property type="entry name" value="3-carboxy-cis,cis-mucoante lactonizing enzyme"/>
    <property type="match status" value="1"/>
</dbReference>
<evidence type="ECO:0000256" key="2">
    <source>
        <dbReference type="SAM" id="SignalP"/>
    </source>
</evidence>
<dbReference type="InterPro" id="IPR018910">
    <property type="entry name" value="LpqB_C"/>
</dbReference>
<evidence type="ECO:0000313" key="5">
    <source>
        <dbReference type="Proteomes" id="UP001597229"/>
    </source>
</evidence>
<dbReference type="Proteomes" id="UP001597229">
    <property type="component" value="Unassembled WGS sequence"/>
</dbReference>
<proteinExistence type="predicted"/>
<feature type="signal peptide" evidence="2">
    <location>
        <begin position="1"/>
        <end position="22"/>
    </location>
</feature>
<gene>
    <name evidence="4" type="ORF">ACFQ3F_10535</name>
</gene>
<dbReference type="Pfam" id="PF10647">
    <property type="entry name" value="Gmad1"/>
    <property type="match status" value="1"/>
</dbReference>
<feature type="chain" id="PRO_5045890216" evidence="2">
    <location>
        <begin position="23"/>
        <end position="579"/>
    </location>
</feature>
<dbReference type="InterPro" id="IPR059026">
    <property type="entry name" value="LpqB_N"/>
</dbReference>
<evidence type="ECO:0000313" key="4">
    <source>
        <dbReference type="EMBL" id="MFD1248223.1"/>
    </source>
</evidence>
<dbReference type="SMART" id="SM00909">
    <property type="entry name" value="Germane"/>
    <property type="match status" value="1"/>
</dbReference>
<organism evidence="4 5">
    <name type="scientific">Nocardioides ginsengisoli</name>
    <dbReference type="NCBI Taxonomy" id="363868"/>
    <lineage>
        <taxon>Bacteria</taxon>
        <taxon>Bacillati</taxon>
        <taxon>Actinomycetota</taxon>
        <taxon>Actinomycetes</taxon>
        <taxon>Propionibacteriales</taxon>
        <taxon>Nocardioidaceae</taxon>
        <taxon>Nocardioides</taxon>
    </lineage>
</organism>
<evidence type="ECO:0000256" key="1">
    <source>
        <dbReference type="SAM" id="MobiDB-lite"/>
    </source>
</evidence>
<evidence type="ECO:0000259" key="3">
    <source>
        <dbReference type="SMART" id="SM00909"/>
    </source>
</evidence>
<feature type="compositionally biased region" description="Basic and acidic residues" evidence="1">
    <location>
        <begin position="39"/>
        <end position="51"/>
    </location>
</feature>
<keyword evidence="5" id="KW-1185">Reference proteome</keyword>
<dbReference type="Pfam" id="PF25976">
    <property type="entry name" value="LpqB_N"/>
    <property type="match status" value="1"/>
</dbReference>
<dbReference type="PROSITE" id="PS51257">
    <property type="entry name" value="PROKAR_LIPOPROTEIN"/>
    <property type="match status" value="1"/>
</dbReference>
<reference evidence="5" key="1">
    <citation type="journal article" date="2019" name="Int. J. Syst. Evol. Microbiol.">
        <title>The Global Catalogue of Microorganisms (GCM) 10K type strain sequencing project: providing services to taxonomists for standard genome sequencing and annotation.</title>
        <authorList>
            <consortium name="The Broad Institute Genomics Platform"/>
            <consortium name="The Broad Institute Genome Sequencing Center for Infectious Disease"/>
            <person name="Wu L."/>
            <person name="Ma J."/>
        </authorList>
    </citation>
    <scope>NUCLEOTIDE SEQUENCE [LARGE SCALE GENOMIC DNA]</scope>
    <source>
        <strain evidence="5">CCUG 52478</strain>
    </source>
</reference>
<dbReference type="RefSeq" id="WP_367920655.1">
    <property type="nucleotide sequence ID" value="NZ_BAABAC010000035.1"/>
</dbReference>
<dbReference type="Pfam" id="PF10646">
    <property type="entry name" value="Germane"/>
    <property type="match status" value="1"/>
</dbReference>
<keyword evidence="2" id="KW-0732">Signal</keyword>
<protein>
    <submittedName>
        <fullName evidence="4">LpqB family beta-propeller domain-containing protein</fullName>
    </submittedName>
</protein>
<feature type="region of interest" description="Disordered" evidence="1">
    <location>
        <begin position="27"/>
        <end position="55"/>
    </location>
</feature>